<evidence type="ECO:0000256" key="6">
    <source>
        <dbReference type="SAM" id="Phobius"/>
    </source>
</evidence>
<comment type="similarity">
    <text evidence="2">Belongs to the membrane-bound acyltransferase family.</text>
</comment>
<dbReference type="InParanoid" id="A0A0C3E2K8"/>
<reference evidence="7 8" key="1">
    <citation type="submission" date="2014-04" db="EMBL/GenBank/DDBJ databases">
        <authorList>
            <consortium name="DOE Joint Genome Institute"/>
            <person name="Kuo A."/>
            <person name="Kohler A."/>
            <person name="Nagy L.G."/>
            <person name="Floudas D."/>
            <person name="Copeland A."/>
            <person name="Barry K.W."/>
            <person name="Cichocki N."/>
            <person name="Veneault-Fourrey C."/>
            <person name="LaButti K."/>
            <person name="Lindquist E.A."/>
            <person name="Lipzen A."/>
            <person name="Lundell T."/>
            <person name="Morin E."/>
            <person name="Murat C."/>
            <person name="Sun H."/>
            <person name="Tunlid A."/>
            <person name="Henrissat B."/>
            <person name="Grigoriev I.V."/>
            <person name="Hibbett D.S."/>
            <person name="Martin F."/>
            <person name="Nordberg H.P."/>
            <person name="Cantor M.N."/>
            <person name="Hua S.X."/>
        </authorList>
    </citation>
    <scope>NUCLEOTIDE SEQUENCE [LARGE SCALE GENOMIC DNA]</scope>
    <source>
        <strain evidence="7 8">Foug A</strain>
    </source>
</reference>
<feature type="transmembrane region" description="Helical" evidence="6">
    <location>
        <begin position="474"/>
        <end position="494"/>
    </location>
</feature>
<feature type="transmembrane region" description="Helical" evidence="6">
    <location>
        <begin position="342"/>
        <end position="361"/>
    </location>
</feature>
<dbReference type="GO" id="GO:0008374">
    <property type="term" value="F:O-acyltransferase activity"/>
    <property type="evidence" value="ECO:0007669"/>
    <property type="project" value="TreeGrafter"/>
</dbReference>
<keyword evidence="4 6" id="KW-1133">Transmembrane helix</keyword>
<dbReference type="FunCoup" id="A0A0C3E2K8">
    <property type="interactions" value="146"/>
</dbReference>
<evidence type="ECO:0000256" key="2">
    <source>
        <dbReference type="ARBA" id="ARBA00010323"/>
    </source>
</evidence>
<evidence type="ECO:0000256" key="4">
    <source>
        <dbReference type="ARBA" id="ARBA00022989"/>
    </source>
</evidence>
<evidence type="ECO:0000313" key="7">
    <source>
        <dbReference type="EMBL" id="KIM62724.1"/>
    </source>
</evidence>
<feature type="transmembrane region" description="Helical" evidence="6">
    <location>
        <begin position="451"/>
        <end position="468"/>
    </location>
</feature>
<evidence type="ECO:0008006" key="9">
    <source>
        <dbReference type="Google" id="ProtNLM"/>
    </source>
</evidence>
<organism evidence="7 8">
    <name type="scientific">Scleroderma citrinum Foug A</name>
    <dbReference type="NCBI Taxonomy" id="1036808"/>
    <lineage>
        <taxon>Eukaryota</taxon>
        <taxon>Fungi</taxon>
        <taxon>Dikarya</taxon>
        <taxon>Basidiomycota</taxon>
        <taxon>Agaricomycotina</taxon>
        <taxon>Agaricomycetes</taxon>
        <taxon>Agaricomycetidae</taxon>
        <taxon>Boletales</taxon>
        <taxon>Sclerodermatineae</taxon>
        <taxon>Sclerodermataceae</taxon>
        <taxon>Scleroderma</taxon>
    </lineage>
</organism>
<dbReference type="GO" id="GO:0016020">
    <property type="term" value="C:membrane"/>
    <property type="evidence" value="ECO:0007669"/>
    <property type="project" value="UniProtKB-SubCell"/>
</dbReference>
<dbReference type="PANTHER" id="PTHR13285">
    <property type="entry name" value="ACYLTRANSFERASE"/>
    <property type="match status" value="1"/>
</dbReference>
<dbReference type="InterPro" id="IPR051085">
    <property type="entry name" value="MB_O-acyltransferase"/>
</dbReference>
<dbReference type="Pfam" id="PF03062">
    <property type="entry name" value="MBOAT"/>
    <property type="match status" value="1"/>
</dbReference>
<name>A0A0C3E2K8_9AGAM</name>
<dbReference type="OrthoDB" id="420606at2759"/>
<dbReference type="InterPro" id="IPR004299">
    <property type="entry name" value="MBOAT_fam"/>
</dbReference>
<keyword evidence="5 6" id="KW-0472">Membrane</keyword>
<evidence type="ECO:0000256" key="5">
    <source>
        <dbReference type="ARBA" id="ARBA00023136"/>
    </source>
</evidence>
<dbReference type="PANTHER" id="PTHR13285:SF18">
    <property type="entry name" value="PROTEIN-CYSTEINE N-PALMITOYLTRANSFERASE RASP"/>
    <property type="match status" value="1"/>
</dbReference>
<dbReference type="GO" id="GO:0005783">
    <property type="term" value="C:endoplasmic reticulum"/>
    <property type="evidence" value="ECO:0007669"/>
    <property type="project" value="TreeGrafter"/>
</dbReference>
<protein>
    <recommendedName>
        <fullName evidence="9">MBOAT-domain-containing protein</fullName>
    </recommendedName>
</protein>
<proteinExistence type="inferred from homology"/>
<gene>
    <name evidence="7" type="ORF">SCLCIDRAFT_1214835</name>
</gene>
<evidence type="ECO:0000256" key="3">
    <source>
        <dbReference type="ARBA" id="ARBA00022692"/>
    </source>
</evidence>
<accession>A0A0C3E2K8</accession>
<evidence type="ECO:0000313" key="8">
    <source>
        <dbReference type="Proteomes" id="UP000053989"/>
    </source>
</evidence>
<dbReference type="EMBL" id="KN822040">
    <property type="protein sequence ID" value="KIM62724.1"/>
    <property type="molecule type" value="Genomic_DNA"/>
</dbReference>
<feature type="transmembrane region" description="Helical" evidence="6">
    <location>
        <begin position="162"/>
        <end position="192"/>
    </location>
</feature>
<dbReference type="HOGENOM" id="CLU_021430_1_1_1"/>
<feature type="transmembrane region" description="Helical" evidence="6">
    <location>
        <begin position="506"/>
        <end position="528"/>
    </location>
</feature>
<feature type="transmembrane region" description="Helical" evidence="6">
    <location>
        <begin position="64"/>
        <end position="83"/>
    </location>
</feature>
<sequence>MPEDIVIDMPTDLHSTGVHKFELESDTLARSRGIAALTVRIPHSRRSRQGDAPSSPPRWKTPEFLFYFAVVAVVLPYMAWVPIRLSSPTNVNYPSFDHKLSSGWLFGRQIDNSDRQYRSFRDNVPALTLLALAYPALQSIYIRLATRLHPAISKDNTYHVPFVIFVSVLHLIGLHGTSVIKIFTILTVNYYIGKGFRGSRSGPLLTWVFNAIVLFASERIEGHLFASLHPSLSPLDAFEGIYPRWHISFNITMLRLISFNVDYYWACNSRNATDPGSRPSEKERTMTPHSPELYSYANYVAYVLFPPLYIAGPILTFNNFLWQLRRPQEIPRHFLLSYLTRFFICFITMEFILHFMYVVAIKDTNAWVGDTPLELSMIGFWNLIIVWLKLLIPWRFFRLWSLASGIDPPENMVRCMANNYSTTGFWRSWHRSYNLWIVRYMYIPLGGTKNVAVATILIFTFVALWHGVAFHLLAWGWIVSLFILPELLAAYFLPSSKYGHYPWYRHVCAIGAVFNILMMMTANLVGFVVGTEGVHYMANQIATSAEGFRFLVAACCCLFVGVQLMFEYREEEKRHGISLRC</sequence>
<dbReference type="Proteomes" id="UP000053989">
    <property type="component" value="Unassembled WGS sequence"/>
</dbReference>
<feature type="transmembrane region" description="Helical" evidence="6">
    <location>
        <begin position="548"/>
        <end position="566"/>
    </location>
</feature>
<dbReference type="STRING" id="1036808.A0A0C3E2K8"/>
<keyword evidence="8" id="KW-1185">Reference proteome</keyword>
<feature type="transmembrane region" description="Helical" evidence="6">
    <location>
        <begin position="124"/>
        <end position="142"/>
    </location>
</feature>
<keyword evidence="3 6" id="KW-0812">Transmembrane</keyword>
<dbReference type="GO" id="GO:0006506">
    <property type="term" value="P:GPI anchor biosynthetic process"/>
    <property type="evidence" value="ECO:0007669"/>
    <property type="project" value="TreeGrafter"/>
</dbReference>
<reference evidence="8" key="2">
    <citation type="submission" date="2015-01" db="EMBL/GenBank/DDBJ databases">
        <title>Evolutionary Origins and Diversification of the Mycorrhizal Mutualists.</title>
        <authorList>
            <consortium name="DOE Joint Genome Institute"/>
            <consortium name="Mycorrhizal Genomics Consortium"/>
            <person name="Kohler A."/>
            <person name="Kuo A."/>
            <person name="Nagy L.G."/>
            <person name="Floudas D."/>
            <person name="Copeland A."/>
            <person name="Barry K.W."/>
            <person name="Cichocki N."/>
            <person name="Veneault-Fourrey C."/>
            <person name="LaButti K."/>
            <person name="Lindquist E.A."/>
            <person name="Lipzen A."/>
            <person name="Lundell T."/>
            <person name="Morin E."/>
            <person name="Murat C."/>
            <person name="Riley R."/>
            <person name="Ohm R."/>
            <person name="Sun H."/>
            <person name="Tunlid A."/>
            <person name="Henrissat B."/>
            <person name="Grigoriev I.V."/>
            <person name="Hibbett D.S."/>
            <person name="Martin F."/>
        </authorList>
    </citation>
    <scope>NUCLEOTIDE SEQUENCE [LARGE SCALE GENOMIC DNA]</scope>
    <source>
        <strain evidence="8">Foug A</strain>
    </source>
</reference>
<evidence type="ECO:0000256" key="1">
    <source>
        <dbReference type="ARBA" id="ARBA00004141"/>
    </source>
</evidence>
<comment type="subcellular location">
    <subcellularLocation>
        <location evidence="1">Membrane</location>
        <topology evidence="1">Multi-pass membrane protein</topology>
    </subcellularLocation>
</comment>
<feature type="transmembrane region" description="Helical" evidence="6">
    <location>
        <begin position="373"/>
        <end position="392"/>
    </location>
</feature>
<feature type="transmembrane region" description="Helical" evidence="6">
    <location>
        <begin position="299"/>
        <end position="321"/>
    </location>
</feature>
<dbReference type="AlphaFoldDB" id="A0A0C3E2K8"/>